<dbReference type="InterPro" id="IPR011990">
    <property type="entry name" value="TPR-like_helical_dom_sf"/>
</dbReference>
<evidence type="ECO:0000256" key="4">
    <source>
        <dbReference type="SAM" id="MobiDB-lite"/>
    </source>
</evidence>
<dbReference type="EMBL" id="CAADEZ010000555">
    <property type="protein sequence ID" value="VFJ70601.1"/>
    <property type="molecule type" value="Genomic_DNA"/>
</dbReference>
<evidence type="ECO:0000256" key="3">
    <source>
        <dbReference type="PROSITE-ProRule" id="PRU00339"/>
    </source>
</evidence>
<dbReference type="InterPro" id="IPR034706">
    <property type="entry name" value="CpoB"/>
</dbReference>
<gene>
    <name evidence="2" type="primary">cpoB</name>
    <name evidence="8" type="ORF">BECKFM1743A_GA0114220_105551</name>
    <name evidence="9" type="ORF">BECKFM1743B_GA0114221_105373</name>
    <name evidence="7" type="ORF">BECKFM1743C_GA0114222_105261</name>
</gene>
<protein>
    <recommendedName>
        <fullName evidence="2">Cell division coordinator CpoB</fullName>
    </recommendedName>
</protein>
<dbReference type="EMBL" id="CAADFL010000537">
    <property type="protein sequence ID" value="VFK18312.1"/>
    <property type="molecule type" value="Genomic_DNA"/>
</dbReference>
<accession>A0A450TRD7</accession>
<reference evidence="8" key="1">
    <citation type="submission" date="2019-02" db="EMBL/GenBank/DDBJ databases">
        <authorList>
            <person name="Gruber-Vodicka R. H."/>
            <person name="Seah K. B. B."/>
        </authorList>
    </citation>
    <scope>NUCLEOTIDE SEQUENCE</scope>
    <source>
        <strain evidence="8">BECK_BZ163</strain>
        <strain evidence="9">BECK_BZ164</strain>
        <strain evidence="7">BECK_BZ165</strain>
    </source>
</reference>
<dbReference type="Pfam" id="PF13525">
    <property type="entry name" value="YfiO"/>
    <property type="match status" value="1"/>
</dbReference>
<feature type="signal peptide" evidence="2">
    <location>
        <begin position="1"/>
        <end position="20"/>
    </location>
</feature>
<dbReference type="InterPro" id="IPR032519">
    <property type="entry name" value="YbgF_tri"/>
</dbReference>
<feature type="domain" description="YbgF trimerisation" evidence="6">
    <location>
        <begin position="29"/>
        <end position="98"/>
    </location>
</feature>
<dbReference type="GO" id="GO:0070206">
    <property type="term" value="P:protein trimerization"/>
    <property type="evidence" value="ECO:0007669"/>
    <property type="project" value="InterPro"/>
</dbReference>
<evidence type="ECO:0000259" key="5">
    <source>
        <dbReference type="Pfam" id="PF13525"/>
    </source>
</evidence>
<organism evidence="8">
    <name type="scientific">Candidatus Kentrum sp. FM</name>
    <dbReference type="NCBI Taxonomy" id="2126340"/>
    <lineage>
        <taxon>Bacteria</taxon>
        <taxon>Pseudomonadati</taxon>
        <taxon>Pseudomonadota</taxon>
        <taxon>Gammaproteobacteria</taxon>
        <taxon>Candidatus Kentrum</taxon>
    </lineage>
</organism>
<comment type="subcellular location">
    <subcellularLocation>
        <location evidence="2">Periplasm</location>
    </subcellularLocation>
</comment>
<evidence type="ECO:0000313" key="9">
    <source>
        <dbReference type="EMBL" id="VFK18312.1"/>
    </source>
</evidence>
<dbReference type="Gene3D" id="1.20.5.110">
    <property type="match status" value="1"/>
</dbReference>
<name>A0A450TRD7_9GAMM</name>
<comment type="similarity">
    <text evidence="2">Belongs to the CpoB family.</text>
</comment>
<dbReference type="InterPro" id="IPR019734">
    <property type="entry name" value="TPR_rpt"/>
</dbReference>
<dbReference type="GO" id="GO:0030288">
    <property type="term" value="C:outer membrane-bounded periplasmic space"/>
    <property type="evidence" value="ECO:0007669"/>
    <property type="project" value="UniProtKB-UniRule"/>
</dbReference>
<evidence type="ECO:0000313" key="8">
    <source>
        <dbReference type="EMBL" id="VFJ70601.1"/>
    </source>
</evidence>
<feature type="compositionally biased region" description="Low complexity" evidence="4">
    <location>
        <begin position="137"/>
        <end position="150"/>
    </location>
</feature>
<evidence type="ECO:0000313" key="7">
    <source>
        <dbReference type="EMBL" id="VFJ69547.1"/>
    </source>
</evidence>
<dbReference type="EMBL" id="CAADFA010000526">
    <property type="protein sequence ID" value="VFJ69547.1"/>
    <property type="molecule type" value="Genomic_DNA"/>
</dbReference>
<dbReference type="AlphaFoldDB" id="A0A450TRD7"/>
<dbReference type="InterPro" id="IPR014162">
    <property type="entry name" value="CpoB_C"/>
</dbReference>
<dbReference type="PROSITE" id="PS50005">
    <property type="entry name" value="TPR"/>
    <property type="match status" value="1"/>
</dbReference>
<dbReference type="HAMAP" id="MF_02066">
    <property type="entry name" value="CpoB"/>
    <property type="match status" value="1"/>
</dbReference>
<feature type="domain" description="Outer membrane lipoprotein BamD-like" evidence="5">
    <location>
        <begin position="157"/>
        <end position="280"/>
    </location>
</feature>
<dbReference type="SUPFAM" id="SSF48452">
    <property type="entry name" value="TPR-like"/>
    <property type="match status" value="1"/>
</dbReference>
<keyword evidence="2" id="KW-0131">Cell cycle</keyword>
<dbReference type="Gene3D" id="1.25.40.10">
    <property type="entry name" value="Tetratricopeptide repeat domain"/>
    <property type="match status" value="1"/>
</dbReference>
<dbReference type="InterPro" id="IPR039565">
    <property type="entry name" value="BamD-like"/>
</dbReference>
<dbReference type="GO" id="GO:0043093">
    <property type="term" value="P:FtsZ-dependent cytokinesis"/>
    <property type="evidence" value="ECO:0007669"/>
    <property type="project" value="UniProtKB-UniRule"/>
</dbReference>
<keyword evidence="3" id="KW-0802">TPR repeat</keyword>
<evidence type="ECO:0000256" key="2">
    <source>
        <dbReference type="HAMAP-Rule" id="MF_02066"/>
    </source>
</evidence>
<evidence type="ECO:0000256" key="1">
    <source>
        <dbReference type="ARBA" id="ARBA00022729"/>
    </source>
</evidence>
<keyword evidence="1 2" id="KW-0732">Signal</keyword>
<dbReference type="Pfam" id="PF16331">
    <property type="entry name" value="TolA_bind_tri"/>
    <property type="match status" value="1"/>
</dbReference>
<feature type="repeat" description="TPR" evidence="3">
    <location>
        <begin position="195"/>
        <end position="228"/>
    </location>
</feature>
<evidence type="ECO:0000259" key="6">
    <source>
        <dbReference type="Pfam" id="PF16331"/>
    </source>
</evidence>
<keyword evidence="2" id="KW-0574">Periplasm</keyword>
<keyword evidence="2" id="KW-0132">Cell division</keyword>
<feature type="region of interest" description="Disordered" evidence="4">
    <location>
        <begin position="95"/>
        <end position="153"/>
    </location>
</feature>
<comment type="function">
    <text evidence="2">Mediates coordination of peptidoglycan synthesis and outer membrane constriction during cell division.</text>
</comment>
<proteinExistence type="inferred from homology"/>
<sequence precursor="true">MSVPRLLAILFCFLSLYSVAAGSLGSETVKERLDRVERMLGNKALMDLLARVDDLQYEIRELRGRIEVQNHTISRMKQDQRNHYLDLDKRLQRIESPAGSGMAPPAQKAGRSTGKISSVPKGTGATGSRSSARETPEPSTSPSPLQTTGPASADYGQEQQDYQVAFALLKKGDYKKAITALGVFLEKYPHGQYADSAQYWLGETYYVTQQYRSALKAFRQFLDKYPSSSNFIDGLLKIGYIQHELGRKTKARQTLTDLIERYPGTTEAHLAKERLRKIQN</sequence>
<feature type="chain" id="PRO_5034971050" description="Cell division coordinator CpoB" evidence="2">
    <location>
        <begin position="21"/>
        <end position="280"/>
    </location>
</feature>
<dbReference type="NCBIfam" id="TIGR02795">
    <property type="entry name" value="tol_pal_ybgF"/>
    <property type="match status" value="1"/>
</dbReference>